<reference evidence="4" key="1">
    <citation type="submission" date="2016-11" db="UniProtKB">
        <authorList>
            <consortium name="WormBaseParasite"/>
        </authorList>
    </citation>
    <scope>IDENTIFICATION</scope>
</reference>
<sequence length="130" mass="14869">MAMVARVIQILCTGSLYRALWLHDPKYLLPFAVAQPTCGTFADLTTLYHLIDHLSRNKSRLLPFEDAVSNLLVMATLYVMIVLALMWMLRNCYFYLKARRAHEAQRRKEKAELAAAKALVAAALRNEPYI</sequence>
<evidence type="ECO:0000256" key="2">
    <source>
        <dbReference type="SAM" id="Phobius"/>
    </source>
</evidence>
<name>A0A1I7YUU9_9BILA</name>
<evidence type="ECO:0000256" key="1">
    <source>
        <dbReference type="SAM" id="Coils"/>
    </source>
</evidence>
<keyword evidence="3" id="KW-1185">Reference proteome</keyword>
<dbReference type="AlphaFoldDB" id="A0A1I7YUU9"/>
<dbReference type="WBParaSite" id="L893_g20066.t1">
    <property type="protein sequence ID" value="L893_g20066.t1"/>
    <property type="gene ID" value="L893_g20066"/>
</dbReference>
<feature type="coiled-coil region" evidence="1">
    <location>
        <begin position="99"/>
        <end position="126"/>
    </location>
</feature>
<protein>
    <submittedName>
        <fullName evidence="4">G_PROTEIN_RECEP_F1_2 domain-containing protein</fullName>
    </submittedName>
</protein>
<keyword evidence="2" id="KW-0812">Transmembrane</keyword>
<feature type="transmembrane region" description="Helical" evidence="2">
    <location>
        <begin position="71"/>
        <end position="89"/>
    </location>
</feature>
<organism evidence="3 4">
    <name type="scientific">Steinernema glaseri</name>
    <dbReference type="NCBI Taxonomy" id="37863"/>
    <lineage>
        <taxon>Eukaryota</taxon>
        <taxon>Metazoa</taxon>
        <taxon>Ecdysozoa</taxon>
        <taxon>Nematoda</taxon>
        <taxon>Chromadorea</taxon>
        <taxon>Rhabditida</taxon>
        <taxon>Tylenchina</taxon>
        <taxon>Panagrolaimomorpha</taxon>
        <taxon>Strongyloidoidea</taxon>
        <taxon>Steinernematidae</taxon>
        <taxon>Steinernema</taxon>
    </lineage>
</organism>
<keyword evidence="1" id="KW-0175">Coiled coil</keyword>
<keyword evidence="2" id="KW-1133">Transmembrane helix</keyword>
<evidence type="ECO:0000313" key="4">
    <source>
        <dbReference type="WBParaSite" id="L893_g20066.t1"/>
    </source>
</evidence>
<evidence type="ECO:0000313" key="3">
    <source>
        <dbReference type="Proteomes" id="UP000095287"/>
    </source>
</evidence>
<keyword evidence="2" id="KW-0472">Membrane</keyword>
<dbReference type="Proteomes" id="UP000095287">
    <property type="component" value="Unplaced"/>
</dbReference>
<proteinExistence type="predicted"/>
<accession>A0A1I7YUU9</accession>